<dbReference type="CDD" id="cd02440">
    <property type="entry name" value="AdoMet_MTases"/>
    <property type="match status" value="1"/>
</dbReference>
<keyword evidence="3" id="KW-0949">S-adenosyl-L-methionine</keyword>
<dbReference type="PANTHER" id="PTHR11061">
    <property type="entry name" value="RNA M5U METHYLTRANSFERASE"/>
    <property type="match status" value="1"/>
</dbReference>
<dbReference type="Gene3D" id="3.40.50.150">
    <property type="entry name" value="Vaccinia Virus protein VP39"/>
    <property type="match status" value="2"/>
</dbReference>
<accession>A0A6J6GCV0</accession>
<dbReference type="PROSITE" id="PS51687">
    <property type="entry name" value="SAM_MT_RNA_M5U"/>
    <property type="match status" value="1"/>
</dbReference>
<evidence type="ECO:0000256" key="2">
    <source>
        <dbReference type="ARBA" id="ARBA00022679"/>
    </source>
</evidence>
<dbReference type="GO" id="GO:0070475">
    <property type="term" value="P:rRNA base methylation"/>
    <property type="evidence" value="ECO:0007669"/>
    <property type="project" value="TreeGrafter"/>
</dbReference>
<dbReference type="PROSITE" id="PS01231">
    <property type="entry name" value="TRMA_2"/>
    <property type="match status" value="1"/>
</dbReference>
<dbReference type="InterPro" id="IPR002792">
    <property type="entry name" value="TRAM_dom"/>
</dbReference>
<dbReference type="Pfam" id="PF05958">
    <property type="entry name" value="tRNA_U5-meth_tr"/>
    <property type="match status" value="1"/>
</dbReference>
<dbReference type="AlphaFoldDB" id="A0A6J6GCV0"/>
<sequence>MNVGDRITVTVGGIAHGGHCVARHDGRVIFLRYAIPGEEVIAEITDVTSKFARGLAIEILKASPDRVSAPCNLARPGGCGGCDFQHIEISAQRKLKSQIVKEQFSRVAKMEVDVEVIGVDPANGLGWRTRMDFTVNPERKVALYGARSHNLIPISKCLIADERMDLDSINQTKLPVGAKVEVAISHTGKQFVAIEGRENFDLIDEQVLNKNFSISPTSFWQSHIQAPEVLTNSVLGYLGVRAGDHVFDLYGGVGLFTAALATQVTDTGRVTLIELDAGAIIDAKRIFAENQIVEIVEGKVERSLSKFKRADLILLDPPRSGAGKDVVNAMAKLEPRAIVYVSCDPASLARDATYLDELGYKLDGIQSFDLFPMTQHIECVARFLKIA</sequence>
<dbReference type="InterPro" id="IPR010280">
    <property type="entry name" value="U5_MeTrfase_fam"/>
</dbReference>
<evidence type="ECO:0000313" key="6">
    <source>
        <dbReference type="EMBL" id="CAB4745769.1"/>
    </source>
</evidence>
<keyword evidence="1" id="KW-0489">Methyltransferase</keyword>
<dbReference type="Gene3D" id="2.40.50.1070">
    <property type="match status" value="1"/>
</dbReference>
<keyword evidence="2" id="KW-0808">Transferase</keyword>
<dbReference type="InterPro" id="IPR029063">
    <property type="entry name" value="SAM-dependent_MTases_sf"/>
</dbReference>
<dbReference type="InterPro" id="IPR012340">
    <property type="entry name" value="NA-bd_OB-fold"/>
</dbReference>
<dbReference type="PANTHER" id="PTHR11061:SF30">
    <property type="entry name" value="TRNA (URACIL(54)-C(5))-METHYLTRANSFERASE"/>
    <property type="match status" value="1"/>
</dbReference>
<feature type="domain" description="TRAM" evidence="4">
    <location>
        <begin position="1"/>
        <end position="58"/>
    </location>
</feature>
<dbReference type="EMBL" id="CAEZYX010000097">
    <property type="protein sequence ID" value="CAB4745769.1"/>
    <property type="molecule type" value="Genomic_DNA"/>
</dbReference>
<dbReference type="PROSITE" id="PS01230">
    <property type="entry name" value="TRMA_1"/>
    <property type="match status" value="1"/>
</dbReference>
<dbReference type="InterPro" id="IPR030391">
    <property type="entry name" value="MeTrfase_TrmA_CS"/>
</dbReference>
<name>A0A6J6GCV0_9ZZZZ</name>
<evidence type="ECO:0000256" key="1">
    <source>
        <dbReference type="ARBA" id="ARBA00022603"/>
    </source>
</evidence>
<dbReference type="Gene3D" id="2.40.50.140">
    <property type="entry name" value="Nucleic acid-binding proteins"/>
    <property type="match status" value="1"/>
</dbReference>
<reference evidence="5" key="1">
    <citation type="submission" date="2020-05" db="EMBL/GenBank/DDBJ databases">
        <authorList>
            <person name="Chiriac C."/>
            <person name="Salcher M."/>
            <person name="Ghai R."/>
            <person name="Kavagutti S V."/>
        </authorList>
    </citation>
    <scope>NUCLEOTIDE SEQUENCE</scope>
</reference>
<dbReference type="EMBL" id="CAEZUF010000090">
    <property type="protein sequence ID" value="CAB4596904.1"/>
    <property type="molecule type" value="Genomic_DNA"/>
</dbReference>
<dbReference type="Pfam" id="PF01938">
    <property type="entry name" value="TRAM"/>
    <property type="match status" value="1"/>
</dbReference>
<protein>
    <submittedName>
        <fullName evidence="5">Unannotated protein</fullName>
    </submittedName>
</protein>
<dbReference type="GO" id="GO:0070041">
    <property type="term" value="F:rRNA (uridine-C5-)-methyltransferase activity"/>
    <property type="evidence" value="ECO:0007669"/>
    <property type="project" value="TreeGrafter"/>
</dbReference>
<organism evidence="5">
    <name type="scientific">freshwater metagenome</name>
    <dbReference type="NCBI Taxonomy" id="449393"/>
    <lineage>
        <taxon>unclassified sequences</taxon>
        <taxon>metagenomes</taxon>
        <taxon>ecological metagenomes</taxon>
    </lineage>
</organism>
<dbReference type="SUPFAM" id="SSF50249">
    <property type="entry name" value="Nucleic acid-binding proteins"/>
    <property type="match status" value="1"/>
</dbReference>
<dbReference type="SUPFAM" id="SSF53335">
    <property type="entry name" value="S-adenosyl-L-methionine-dependent methyltransferases"/>
    <property type="match status" value="1"/>
</dbReference>
<dbReference type="InterPro" id="IPR030390">
    <property type="entry name" value="MeTrfase_TrmA_AS"/>
</dbReference>
<evidence type="ECO:0000313" key="5">
    <source>
        <dbReference type="EMBL" id="CAB4596904.1"/>
    </source>
</evidence>
<dbReference type="PROSITE" id="PS50926">
    <property type="entry name" value="TRAM"/>
    <property type="match status" value="1"/>
</dbReference>
<proteinExistence type="predicted"/>
<gene>
    <name evidence="5" type="ORF">UFOPK1791_00883</name>
    <name evidence="6" type="ORF">UFOPK2802_00829</name>
</gene>
<evidence type="ECO:0000256" key="3">
    <source>
        <dbReference type="ARBA" id="ARBA00022691"/>
    </source>
</evidence>
<evidence type="ECO:0000259" key="4">
    <source>
        <dbReference type="PROSITE" id="PS50926"/>
    </source>
</evidence>